<dbReference type="SUPFAM" id="SSF57716">
    <property type="entry name" value="Glucocorticoid receptor-like (DNA-binding domain)"/>
    <property type="match status" value="3"/>
</dbReference>
<feature type="compositionally biased region" description="Basic and acidic residues" evidence="6">
    <location>
        <begin position="304"/>
        <end position="321"/>
    </location>
</feature>
<evidence type="ECO:0000256" key="4">
    <source>
        <dbReference type="ARBA" id="ARBA00023038"/>
    </source>
</evidence>
<accession>A0ABR1C3Y5</accession>
<keyword evidence="1 5" id="KW-0479">Metal-binding</keyword>
<feature type="domain" description="LIM zinc-binding" evidence="7">
    <location>
        <begin position="521"/>
        <end position="591"/>
    </location>
</feature>
<feature type="compositionally biased region" description="Polar residues" evidence="6">
    <location>
        <begin position="181"/>
        <end position="196"/>
    </location>
</feature>
<evidence type="ECO:0000256" key="5">
    <source>
        <dbReference type="PROSITE-ProRule" id="PRU00125"/>
    </source>
</evidence>
<comment type="caution">
    <text evidence="8">The sequence shown here is derived from an EMBL/GenBank/DDBJ whole genome shotgun (WGS) entry which is preliminary data.</text>
</comment>
<dbReference type="InterPro" id="IPR001781">
    <property type="entry name" value="Znf_LIM"/>
</dbReference>
<feature type="domain" description="LIM zinc-binding" evidence="7">
    <location>
        <begin position="401"/>
        <end position="462"/>
    </location>
</feature>
<proteinExistence type="predicted"/>
<dbReference type="Gene3D" id="2.10.110.10">
    <property type="entry name" value="Cysteine Rich Protein"/>
    <property type="match status" value="3"/>
</dbReference>
<dbReference type="PANTHER" id="PTHR24207:SF2">
    <property type="entry name" value="ZYX102 PROTEIN"/>
    <property type="match status" value="1"/>
</dbReference>
<organism evidence="8 9">
    <name type="scientific">Necator americanus</name>
    <name type="common">Human hookworm</name>
    <dbReference type="NCBI Taxonomy" id="51031"/>
    <lineage>
        <taxon>Eukaryota</taxon>
        <taxon>Metazoa</taxon>
        <taxon>Ecdysozoa</taxon>
        <taxon>Nematoda</taxon>
        <taxon>Chromadorea</taxon>
        <taxon>Rhabditida</taxon>
        <taxon>Rhabditina</taxon>
        <taxon>Rhabditomorpha</taxon>
        <taxon>Strongyloidea</taxon>
        <taxon>Ancylostomatidae</taxon>
        <taxon>Bunostominae</taxon>
        <taxon>Necator</taxon>
    </lineage>
</organism>
<feature type="region of interest" description="Disordered" evidence="6">
    <location>
        <begin position="304"/>
        <end position="329"/>
    </location>
</feature>
<dbReference type="Proteomes" id="UP001303046">
    <property type="component" value="Unassembled WGS sequence"/>
</dbReference>
<feature type="compositionally biased region" description="Pro residues" evidence="6">
    <location>
        <begin position="1"/>
        <end position="14"/>
    </location>
</feature>
<evidence type="ECO:0000256" key="1">
    <source>
        <dbReference type="ARBA" id="ARBA00022723"/>
    </source>
</evidence>
<keyword evidence="4 5" id="KW-0440">LIM domain</keyword>
<dbReference type="EMBL" id="JAVFWL010000002">
    <property type="protein sequence ID" value="KAK6733249.1"/>
    <property type="molecule type" value="Genomic_DNA"/>
</dbReference>
<feature type="region of interest" description="Disordered" evidence="6">
    <location>
        <begin position="1"/>
        <end position="43"/>
    </location>
</feature>
<sequence length="595" mass="66507">MGPPPPPPPPPPCLPAAILPSGGWKTTQTPRRDNNTVSAASKQVRPTVDSAALQHAAARLRKTGYHEQIRGDVSNLSDGRVAGENQRLPNGNRTYGSQFNQLGSDTSREPIHASPAYSVHADPVRVVRGCANPRINIQTTATPQPPAAHDLTSKNPYQTINKPFSESYIENRFESSDITRTRSPLPFTSTAQTQPHYRNVSPPQPYAPPHYENQPYTPFRNENDTYTLRTRSPPRSQPLSQYSPSDNYNYRTFTKETSRKEQHTTSPRTTELEWTTPYHPPSDHSPILDPHARIRDYATSHYVEEEPASHDYTRSVRRETNTRPAPQDFATSIRDHGLTVTQREANRYQSSTLRSHDGLPFDANRIYQQSYSGDEVDRLVTNMQTEMHVTRSPSGPAASRTVCVSCKSEITPEKPGCTALDQIFHVACFKCKKCDTRLAGASFYNIENDPICEKCYVDSLEKCSKCCKPISDRLLRAVGGTYHVDCFTCTNCSRTLDGVPFTTDAQNNVHCVPCFHEKFAPRCAVCQKGIVPQEGEKESVRVVAMDKSFHPSCYKCEDCGLLLSSKVEGAGCYPLDSHLYCKTCNMNRLRMQATA</sequence>
<keyword evidence="3 5" id="KW-0862">Zinc</keyword>
<protein>
    <recommendedName>
        <fullName evidence="7">LIM zinc-binding domain-containing protein</fullName>
    </recommendedName>
</protein>
<name>A0ABR1C3Y5_NECAM</name>
<feature type="region of interest" description="Disordered" evidence="6">
    <location>
        <begin position="75"/>
        <end position="94"/>
    </location>
</feature>
<evidence type="ECO:0000313" key="8">
    <source>
        <dbReference type="EMBL" id="KAK6733249.1"/>
    </source>
</evidence>
<feature type="compositionally biased region" description="Basic and acidic residues" evidence="6">
    <location>
        <begin position="253"/>
        <end position="263"/>
    </location>
</feature>
<dbReference type="Pfam" id="PF00412">
    <property type="entry name" value="LIM"/>
    <property type="match status" value="3"/>
</dbReference>
<evidence type="ECO:0000259" key="7">
    <source>
        <dbReference type="PROSITE" id="PS50023"/>
    </source>
</evidence>
<reference evidence="8 9" key="1">
    <citation type="submission" date="2023-08" db="EMBL/GenBank/DDBJ databases">
        <title>A Necator americanus chromosomal reference genome.</title>
        <authorList>
            <person name="Ilik V."/>
            <person name="Petrzelkova K.J."/>
            <person name="Pardy F."/>
            <person name="Fuh T."/>
            <person name="Niatou-Singa F.S."/>
            <person name="Gouil Q."/>
            <person name="Baker L."/>
            <person name="Ritchie M.E."/>
            <person name="Jex A.R."/>
            <person name="Gazzola D."/>
            <person name="Li H."/>
            <person name="Toshio Fujiwara R."/>
            <person name="Zhan B."/>
            <person name="Aroian R.V."/>
            <person name="Pafco B."/>
            <person name="Schwarz E.M."/>
        </authorList>
    </citation>
    <scope>NUCLEOTIDE SEQUENCE [LARGE SCALE GENOMIC DNA]</scope>
    <source>
        <strain evidence="8 9">Aroian</strain>
        <tissue evidence="8">Whole animal</tissue>
    </source>
</reference>
<evidence type="ECO:0000256" key="3">
    <source>
        <dbReference type="ARBA" id="ARBA00022833"/>
    </source>
</evidence>
<evidence type="ECO:0000256" key="2">
    <source>
        <dbReference type="ARBA" id="ARBA00022737"/>
    </source>
</evidence>
<evidence type="ECO:0000256" key="6">
    <source>
        <dbReference type="SAM" id="MobiDB-lite"/>
    </source>
</evidence>
<feature type="region of interest" description="Disordered" evidence="6">
    <location>
        <begin position="176"/>
        <end position="288"/>
    </location>
</feature>
<keyword evidence="2" id="KW-0677">Repeat</keyword>
<dbReference type="PROSITE" id="PS50023">
    <property type="entry name" value="LIM_DOMAIN_2"/>
    <property type="match status" value="2"/>
</dbReference>
<feature type="compositionally biased region" description="Polar residues" evidence="6">
    <location>
        <begin position="24"/>
        <end position="41"/>
    </location>
</feature>
<gene>
    <name evidence="8" type="primary">Necator_chrII.g4958</name>
    <name evidence="8" type="ORF">RB195_017166</name>
</gene>
<feature type="region of interest" description="Disordered" evidence="6">
    <location>
        <begin position="138"/>
        <end position="159"/>
    </location>
</feature>
<feature type="compositionally biased region" description="Polar residues" evidence="6">
    <location>
        <begin position="264"/>
        <end position="273"/>
    </location>
</feature>
<keyword evidence="9" id="KW-1185">Reference proteome</keyword>
<feature type="compositionally biased region" description="Polar residues" evidence="6">
    <location>
        <begin position="224"/>
        <end position="252"/>
    </location>
</feature>
<dbReference type="PANTHER" id="PTHR24207">
    <property type="entry name" value="ZYX102 PROTEIN"/>
    <property type="match status" value="1"/>
</dbReference>
<dbReference type="CDD" id="cd09357">
    <property type="entry name" value="LIM3_Zyxin_like"/>
    <property type="match status" value="1"/>
</dbReference>
<evidence type="ECO:0000313" key="9">
    <source>
        <dbReference type="Proteomes" id="UP001303046"/>
    </source>
</evidence>
<dbReference type="SMART" id="SM00132">
    <property type="entry name" value="LIM"/>
    <property type="match status" value="3"/>
</dbReference>